<dbReference type="EMBL" id="SRLO01002936">
    <property type="protein sequence ID" value="TNN32084.1"/>
    <property type="molecule type" value="Genomic_DNA"/>
</dbReference>
<gene>
    <name evidence="2" type="ORF">EYF80_057756</name>
</gene>
<proteinExistence type="predicted"/>
<reference evidence="2 3" key="1">
    <citation type="submission" date="2019-03" db="EMBL/GenBank/DDBJ databases">
        <title>First draft genome of Liparis tanakae, snailfish: a comprehensive survey of snailfish specific genes.</title>
        <authorList>
            <person name="Kim W."/>
            <person name="Song I."/>
            <person name="Jeong J.-H."/>
            <person name="Kim D."/>
            <person name="Kim S."/>
            <person name="Ryu S."/>
            <person name="Song J.Y."/>
            <person name="Lee S.K."/>
        </authorList>
    </citation>
    <scope>NUCLEOTIDE SEQUENCE [LARGE SCALE GENOMIC DNA]</scope>
    <source>
        <tissue evidence="2">Muscle</tissue>
    </source>
</reference>
<name>A0A4Z2EUP0_9TELE</name>
<dbReference type="AlphaFoldDB" id="A0A4Z2EUP0"/>
<feature type="compositionally biased region" description="Low complexity" evidence="1">
    <location>
        <begin position="57"/>
        <end position="71"/>
    </location>
</feature>
<feature type="compositionally biased region" description="Basic and acidic residues" evidence="1">
    <location>
        <begin position="1"/>
        <end position="11"/>
    </location>
</feature>
<dbReference type="Proteomes" id="UP000314294">
    <property type="component" value="Unassembled WGS sequence"/>
</dbReference>
<keyword evidence="3" id="KW-1185">Reference proteome</keyword>
<feature type="compositionally biased region" description="Polar residues" evidence="1">
    <location>
        <begin position="23"/>
        <end position="41"/>
    </location>
</feature>
<evidence type="ECO:0000313" key="3">
    <source>
        <dbReference type="Proteomes" id="UP000314294"/>
    </source>
</evidence>
<accession>A0A4Z2EUP0</accession>
<evidence type="ECO:0000256" key="1">
    <source>
        <dbReference type="SAM" id="MobiDB-lite"/>
    </source>
</evidence>
<feature type="region of interest" description="Disordered" evidence="1">
    <location>
        <begin position="1"/>
        <end position="72"/>
    </location>
</feature>
<organism evidence="2 3">
    <name type="scientific">Liparis tanakae</name>
    <name type="common">Tanaka's snailfish</name>
    <dbReference type="NCBI Taxonomy" id="230148"/>
    <lineage>
        <taxon>Eukaryota</taxon>
        <taxon>Metazoa</taxon>
        <taxon>Chordata</taxon>
        <taxon>Craniata</taxon>
        <taxon>Vertebrata</taxon>
        <taxon>Euteleostomi</taxon>
        <taxon>Actinopterygii</taxon>
        <taxon>Neopterygii</taxon>
        <taxon>Teleostei</taxon>
        <taxon>Neoteleostei</taxon>
        <taxon>Acanthomorphata</taxon>
        <taxon>Eupercaria</taxon>
        <taxon>Perciformes</taxon>
        <taxon>Cottioidei</taxon>
        <taxon>Cottales</taxon>
        <taxon>Liparidae</taxon>
        <taxon>Liparis</taxon>
    </lineage>
</organism>
<comment type="caution">
    <text evidence="2">The sequence shown here is derived from an EMBL/GenBank/DDBJ whole genome shotgun (WGS) entry which is preliminary data.</text>
</comment>
<evidence type="ECO:0000313" key="2">
    <source>
        <dbReference type="EMBL" id="TNN32084.1"/>
    </source>
</evidence>
<protein>
    <submittedName>
        <fullName evidence="2">Uncharacterized protein</fullName>
    </submittedName>
</protein>
<sequence length="93" mass="9705">MCPLHRQELQRSHRGASEPAASEQVTPSGQGHFTQNPSEQLSAPGVSSAEKQSPVCGSQLPPLQLQGSQGLKAPAAGVLRLKPAEHCSQNSPS</sequence>